<feature type="domain" description="Cystatin" evidence="3">
    <location>
        <begin position="109"/>
        <end position="199"/>
    </location>
</feature>
<gene>
    <name evidence="4" type="ORF">WJX81_002249</name>
</gene>
<evidence type="ECO:0000259" key="3">
    <source>
        <dbReference type="SMART" id="SM00043"/>
    </source>
</evidence>
<evidence type="ECO:0000313" key="4">
    <source>
        <dbReference type="EMBL" id="KAK9821322.1"/>
    </source>
</evidence>
<dbReference type="InterPro" id="IPR018073">
    <property type="entry name" value="Prot_inh_cystat_CS"/>
</dbReference>
<accession>A0AAW1QIM0</accession>
<proteinExistence type="predicted"/>
<dbReference type="PANTHER" id="PTHR47364:SF2">
    <property type="entry name" value="CYSTEINE PROTEINASE INHIBITOR 5"/>
    <property type="match status" value="1"/>
</dbReference>
<feature type="compositionally biased region" description="Basic and acidic residues" evidence="2">
    <location>
        <begin position="84"/>
        <end position="107"/>
    </location>
</feature>
<dbReference type="EMBL" id="JALJOU010000103">
    <property type="protein sequence ID" value="KAK9821322.1"/>
    <property type="molecule type" value="Genomic_DNA"/>
</dbReference>
<feature type="region of interest" description="Disordered" evidence="2">
    <location>
        <begin position="84"/>
        <end position="114"/>
    </location>
</feature>
<evidence type="ECO:0000256" key="1">
    <source>
        <dbReference type="ARBA" id="ARBA00022704"/>
    </source>
</evidence>
<sequence length="199" mass="21709">MLGGYKQHDDHENDAHVQEIAKFAVQQVSENGTKLELLKVLSAHTQVVAGTNYKLLLSVADANNQKKNLEVTVYEPIGSKELKLTDSREPSREEVEHASEASSERNKGGLLGGYKEAATDDRNAAAAAAFAAQQLSEQSNSLRPLAVQEVVTARTRVENGLVFDLTLKLGQGGLPPQLYRVEVARDLKNQFRLLSTKSA</sequence>
<dbReference type="AlphaFoldDB" id="A0AAW1QIM0"/>
<organism evidence="4 5">
    <name type="scientific">Elliptochloris bilobata</name>
    <dbReference type="NCBI Taxonomy" id="381761"/>
    <lineage>
        <taxon>Eukaryota</taxon>
        <taxon>Viridiplantae</taxon>
        <taxon>Chlorophyta</taxon>
        <taxon>core chlorophytes</taxon>
        <taxon>Trebouxiophyceae</taxon>
        <taxon>Trebouxiophyceae incertae sedis</taxon>
        <taxon>Elliptochloris clade</taxon>
        <taxon>Elliptochloris</taxon>
    </lineage>
</organism>
<keyword evidence="5" id="KW-1185">Reference proteome</keyword>
<dbReference type="SMART" id="SM00043">
    <property type="entry name" value="CY"/>
    <property type="match status" value="2"/>
</dbReference>
<keyword evidence="1" id="KW-0789">Thiol protease inhibitor</keyword>
<dbReference type="Gene3D" id="3.10.450.10">
    <property type="match status" value="2"/>
</dbReference>
<dbReference type="GO" id="GO:0004869">
    <property type="term" value="F:cysteine-type endopeptidase inhibitor activity"/>
    <property type="evidence" value="ECO:0007669"/>
    <property type="project" value="UniProtKB-KW"/>
</dbReference>
<dbReference type="PROSITE" id="PS00287">
    <property type="entry name" value="CYSTATIN"/>
    <property type="match status" value="1"/>
</dbReference>
<evidence type="ECO:0000313" key="5">
    <source>
        <dbReference type="Proteomes" id="UP001445335"/>
    </source>
</evidence>
<keyword evidence="1" id="KW-0646">Protease inhibitor</keyword>
<dbReference type="PANTHER" id="PTHR47364">
    <property type="entry name" value="CYSTEINE PROTEINASE INHIBITOR 5"/>
    <property type="match status" value="1"/>
</dbReference>
<comment type="caution">
    <text evidence="4">The sequence shown here is derived from an EMBL/GenBank/DDBJ whole genome shotgun (WGS) entry which is preliminary data.</text>
</comment>
<dbReference type="InterPro" id="IPR046350">
    <property type="entry name" value="Cystatin_sf"/>
</dbReference>
<dbReference type="Pfam" id="PF16845">
    <property type="entry name" value="SQAPI"/>
    <property type="match status" value="1"/>
</dbReference>
<dbReference type="InterPro" id="IPR000010">
    <property type="entry name" value="Cystatin_dom"/>
</dbReference>
<protein>
    <recommendedName>
        <fullName evidence="3">Cystatin domain-containing protein</fullName>
    </recommendedName>
</protein>
<evidence type="ECO:0000256" key="2">
    <source>
        <dbReference type="SAM" id="MobiDB-lite"/>
    </source>
</evidence>
<dbReference type="CDD" id="cd00042">
    <property type="entry name" value="CY"/>
    <property type="match status" value="1"/>
</dbReference>
<dbReference type="Proteomes" id="UP001445335">
    <property type="component" value="Unassembled WGS sequence"/>
</dbReference>
<name>A0AAW1QIM0_9CHLO</name>
<feature type="domain" description="Cystatin" evidence="3">
    <location>
        <begin position="1"/>
        <end position="85"/>
    </location>
</feature>
<reference evidence="4 5" key="1">
    <citation type="journal article" date="2024" name="Nat. Commun.">
        <title>Phylogenomics reveals the evolutionary origins of lichenization in chlorophyte algae.</title>
        <authorList>
            <person name="Puginier C."/>
            <person name="Libourel C."/>
            <person name="Otte J."/>
            <person name="Skaloud P."/>
            <person name="Haon M."/>
            <person name="Grisel S."/>
            <person name="Petersen M."/>
            <person name="Berrin J.G."/>
            <person name="Delaux P.M."/>
            <person name="Dal Grande F."/>
            <person name="Keller J."/>
        </authorList>
    </citation>
    <scope>NUCLEOTIDE SEQUENCE [LARGE SCALE GENOMIC DNA]</scope>
    <source>
        <strain evidence="4 5">SAG 245.80</strain>
    </source>
</reference>
<dbReference type="SUPFAM" id="SSF54403">
    <property type="entry name" value="Cystatin/monellin"/>
    <property type="match status" value="2"/>
</dbReference>